<name>A0A2K1NZA2_9BACT</name>
<keyword evidence="8" id="KW-0175">Coiled coil</keyword>
<dbReference type="Gene3D" id="1.10.268.10">
    <property type="entry name" value="Topoisomerase, domain 3"/>
    <property type="match status" value="1"/>
</dbReference>
<keyword evidence="6 7" id="KW-0413">Isomerase</keyword>
<dbReference type="GO" id="GO:0003918">
    <property type="term" value="F:DNA topoisomerase type II (double strand cut, ATP-hydrolyzing) activity"/>
    <property type="evidence" value="ECO:0007669"/>
    <property type="project" value="UniProtKB-EC"/>
</dbReference>
<feature type="active site" description="O-(5'-phospho-DNA)-tyrosine intermediate" evidence="7">
    <location>
        <position position="119"/>
    </location>
</feature>
<dbReference type="Gene3D" id="2.120.10.90">
    <property type="entry name" value="DNA gyrase/topoisomerase IV, subunit A, C-terminal"/>
    <property type="match status" value="1"/>
</dbReference>
<dbReference type="RefSeq" id="WP_103067237.1">
    <property type="nucleotide sequence ID" value="NZ_AZRL01000017.1"/>
</dbReference>
<dbReference type="InterPro" id="IPR013760">
    <property type="entry name" value="Topo_IIA-like_dom_sf"/>
</dbReference>
<dbReference type="Proteomes" id="UP000236434">
    <property type="component" value="Unassembled WGS sequence"/>
</dbReference>
<gene>
    <name evidence="10" type="ORF">X929_06745</name>
</gene>
<dbReference type="InterPro" id="IPR002205">
    <property type="entry name" value="Topo_IIA_dom_A"/>
</dbReference>
<evidence type="ECO:0000313" key="10">
    <source>
        <dbReference type="EMBL" id="PNR95865.1"/>
    </source>
</evidence>
<dbReference type="SUPFAM" id="SSF56719">
    <property type="entry name" value="Type II DNA topoisomerase"/>
    <property type="match status" value="1"/>
</dbReference>
<dbReference type="Gene3D" id="3.30.1360.40">
    <property type="match status" value="1"/>
</dbReference>
<dbReference type="Pfam" id="PF00521">
    <property type="entry name" value="DNA_topoisoIV"/>
    <property type="match status" value="1"/>
</dbReference>
<evidence type="ECO:0000256" key="6">
    <source>
        <dbReference type="ARBA" id="ARBA00023235"/>
    </source>
</evidence>
<dbReference type="GO" id="GO:0005524">
    <property type="term" value="F:ATP binding"/>
    <property type="evidence" value="ECO:0007669"/>
    <property type="project" value="InterPro"/>
</dbReference>
<dbReference type="GO" id="GO:0009330">
    <property type="term" value="C:DNA topoisomerase type II (double strand cut, ATP-hydrolyzing) complex"/>
    <property type="evidence" value="ECO:0007669"/>
    <property type="project" value="TreeGrafter"/>
</dbReference>
<dbReference type="InterPro" id="IPR035516">
    <property type="entry name" value="Gyrase/topoIV_suA_C"/>
</dbReference>
<dbReference type="EMBL" id="AZRL01000017">
    <property type="protein sequence ID" value="PNR95865.1"/>
    <property type="molecule type" value="Genomic_DNA"/>
</dbReference>
<dbReference type="Gene3D" id="3.90.199.10">
    <property type="entry name" value="Topoisomerase II, domain 5"/>
    <property type="match status" value="1"/>
</dbReference>
<keyword evidence="4 7" id="KW-0799">Topoisomerase</keyword>
<dbReference type="GO" id="GO:0006265">
    <property type="term" value="P:DNA topological change"/>
    <property type="evidence" value="ECO:0007669"/>
    <property type="project" value="UniProtKB-UniRule"/>
</dbReference>
<evidence type="ECO:0000256" key="4">
    <source>
        <dbReference type="ARBA" id="ARBA00023029"/>
    </source>
</evidence>
<dbReference type="Pfam" id="PF03989">
    <property type="entry name" value="DNA_gyraseA_C"/>
    <property type="match status" value="6"/>
</dbReference>
<comment type="caution">
    <text evidence="10">The sequence shown here is derived from an EMBL/GenBank/DDBJ whole genome shotgun (WGS) entry which is preliminary data.</text>
</comment>
<evidence type="ECO:0000256" key="2">
    <source>
        <dbReference type="ARBA" id="ARBA00008263"/>
    </source>
</evidence>
<evidence type="ECO:0000256" key="1">
    <source>
        <dbReference type="ARBA" id="ARBA00000185"/>
    </source>
</evidence>
<organism evidence="10 11">
    <name type="scientific">Petrotoga olearia DSM 13574</name>
    <dbReference type="NCBI Taxonomy" id="1122955"/>
    <lineage>
        <taxon>Bacteria</taxon>
        <taxon>Thermotogati</taxon>
        <taxon>Thermotogota</taxon>
        <taxon>Thermotogae</taxon>
        <taxon>Petrotogales</taxon>
        <taxon>Petrotogaceae</taxon>
        <taxon>Petrotoga</taxon>
    </lineage>
</organism>
<dbReference type="GO" id="GO:0003677">
    <property type="term" value="F:DNA binding"/>
    <property type="evidence" value="ECO:0007669"/>
    <property type="project" value="UniProtKB-UniRule"/>
</dbReference>
<dbReference type="FunFam" id="1.10.268.10:FF:000001">
    <property type="entry name" value="DNA gyrase subunit A"/>
    <property type="match status" value="1"/>
</dbReference>
<evidence type="ECO:0000313" key="11">
    <source>
        <dbReference type="Proteomes" id="UP000236434"/>
    </source>
</evidence>
<dbReference type="SUPFAM" id="SSF101904">
    <property type="entry name" value="GyrA/ParC C-terminal domain-like"/>
    <property type="match status" value="1"/>
</dbReference>
<feature type="domain" description="Topo IIA-type catalytic" evidence="9">
    <location>
        <begin position="31"/>
        <end position="505"/>
    </location>
</feature>
<proteinExistence type="inferred from homology"/>
<dbReference type="NCBIfam" id="TIGR01063">
    <property type="entry name" value="gyrA"/>
    <property type="match status" value="1"/>
</dbReference>
<dbReference type="OrthoDB" id="9806486at2"/>
<dbReference type="NCBIfam" id="NF004044">
    <property type="entry name" value="PRK05561.1"/>
    <property type="match status" value="1"/>
</dbReference>
<dbReference type="InterPro" id="IPR050220">
    <property type="entry name" value="Type_II_DNA_Topoisomerases"/>
</dbReference>
<dbReference type="NCBIfam" id="NF004043">
    <property type="entry name" value="PRK05560.1"/>
    <property type="match status" value="1"/>
</dbReference>
<accession>A0A2K1NZA2</accession>
<reference evidence="10 11" key="1">
    <citation type="submission" date="2013-12" db="EMBL/GenBank/DDBJ databases">
        <title>Comparative genomics of Petrotoga isolates.</title>
        <authorList>
            <person name="Nesbo C.L."/>
            <person name="Charchuk R."/>
            <person name="Chow K."/>
        </authorList>
    </citation>
    <scope>NUCLEOTIDE SEQUENCE [LARGE SCALE GENOMIC DNA]</scope>
    <source>
        <strain evidence="10 11">DSM 13574</strain>
    </source>
</reference>
<dbReference type="FunFam" id="3.90.199.10:FF:000001">
    <property type="entry name" value="DNA gyrase subunit A"/>
    <property type="match status" value="1"/>
</dbReference>
<dbReference type="InterPro" id="IPR013758">
    <property type="entry name" value="Topo_IIA_A/C_ab"/>
</dbReference>
<feature type="coiled-coil region" evidence="8">
    <location>
        <begin position="433"/>
        <end position="477"/>
    </location>
</feature>
<dbReference type="SMART" id="SM00434">
    <property type="entry name" value="TOP4c"/>
    <property type="match status" value="1"/>
</dbReference>
<protein>
    <recommendedName>
        <fullName evidence="3">DNA topoisomerase (ATP-hydrolyzing)</fullName>
        <ecNumber evidence="3">5.6.2.2</ecNumber>
    </recommendedName>
</protein>
<evidence type="ECO:0000256" key="5">
    <source>
        <dbReference type="ARBA" id="ARBA00023125"/>
    </source>
</evidence>
<comment type="catalytic activity">
    <reaction evidence="1 7">
        <text>ATP-dependent breakage, passage and rejoining of double-stranded DNA.</text>
        <dbReference type="EC" id="5.6.2.2"/>
    </reaction>
</comment>
<evidence type="ECO:0000256" key="7">
    <source>
        <dbReference type="PROSITE-ProRule" id="PRU01384"/>
    </source>
</evidence>
<keyword evidence="5 7" id="KW-0238">DNA-binding</keyword>
<dbReference type="PROSITE" id="PS52040">
    <property type="entry name" value="TOPO_IIA"/>
    <property type="match status" value="1"/>
</dbReference>
<dbReference type="EC" id="5.6.2.2" evidence="3"/>
<comment type="similarity">
    <text evidence="2">Belongs to the type II topoisomerase GyrA/ParC subunit family.</text>
</comment>
<dbReference type="PANTHER" id="PTHR43493:SF5">
    <property type="entry name" value="DNA GYRASE SUBUNIT A, CHLOROPLASTIC_MITOCHONDRIAL"/>
    <property type="match status" value="1"/>
</dbReference>
<evidence type="ECO:0000256" key="3">
    <source>
        <dbReference type="ARBA" id="ARBA00012895"/>
    </source>
</evidence>
<dbReference type="InterPro" id="IPR006691">
    <property type="entry name" value="GyrA/parC_rep"/>
</dbReference>
<dbReference type="PANTHER" id="PTHR43493">
    <property type="entry name" value="DNA GYRASE/TOPOISOMERASE SUBUNIT A"/>
    <property type="match status" value="1"/>
</dbReference>
<dbReference type="CDD" id="cd00187">
    <property type="entry name" value="TOP4c"/>
    <property type="match status" value="1"/>
</dbReference>
<dbReference type="GO" id="GO:0005737">
    <property type="term" value="C:cytoplasm"/>
    <property type="evidence" value="ECO:0007669"/>
    <property type="project" value="TreeGrafter"/>
</dbReference>
<sequence length="813" mass="91225">MDEKIFIRDFTEELKTSYLLYSLSVIVSRAIPDVKDGLKPVQRRILYSMSELGLKHNSSFKKNARIVGEVMGKYHPHGDAAIYDALVRMGQPFTMRYPLVEAQGNFGSIDGDPPAAMRYTEARMPELGEYMLKDIDKETVDFRENFDGSLSEPVVLPTRLPNLLMNGASGIAVGMTTNIPPHNLNELVAALKLLIEKPECEVKDLLKYIKGPDFPTGGLVVDGEGLKDLYETGRGKITIRGKYRIEDDGKGTSIVFDEIPYNVSKTDIIEQIVKYVVRTKEQKKDVGIKDVRDESDKEGIRLVIDLKRNANVKRLINDLFKHTNLQSYFYVQMNVIDNEKPTLMNLKGLLQSFLDHRVNVITRRTQYELDKARKRAHIVEGLIKAVQGIDTVVEIIRNSENPQEALKNLQETIGVSEEQAKAIADMRLISLSKLETTNLNEELKNLYKDIENAMDILQNKERLMGVIKEELDEVVNKFGDKRRTEILYNKGDLAEEVEMIQDEDVVIVLTKWGYLKAIPSSEYKVQGRGGKGVKGLKISDEDDVKEVIYTNKLSKLMLLSSAGKAYQINAYEIESSSKSTKGKHIANFISLDEGEEIKSIVAISLDGDYDKDILIFTKQGKVKRTSLREFSSARANGIRAINLVDNDVVVDVLLLDGTDRDLLVVTKLGMSLMFNSSQVRKMGRTAMGVNSIKLRKGDEVINVVKVDEGKKLLLITERGYGKRVSFHSYKAQNRGGIGVKTVRDITKIGPIVSTMSVEDGKDILIFTKKGKAIRVNVNNINVLGRITQGVIIVRLDEDDSVVGVIEVQADEEE</sequence>
<evidence type="ECO:0000259" key="9">
    <source>
        <dbReference type="PROSITE" id="PS52040"/>
    </source>
</evidence>
<evidence type="ECO:0000256" key="8">
    <source>
        <dbReference type="SAM" id="Coils"/>
    </source>
</evidence>
<dbReference type="InterPro" id="IPR013757">
    <property type="entry name" value="Topo_IIA_A_a_sf"/>
</dbReference>
<dbReference type="AlphaFoldDB" id="A0A2K1NZA2"/>